<dbReference type="RefSeq" id="WP_057253801.1">
    <property type="nucleotide sequence ID" value="NZ_CZAO01000012.1"/>
</dbReference>
<dbReference type="AlphaFoldDB" id="A0A174SAX6"/>
<proteinExistence type="predicted"/>
<evidence type="ECO:0000313" key="2">
    <source>
        <dbReference type="Proteomes" id="UP000095766"/>
    </source>
</evidence>
<protein>
    <submittedName>
        <fullName evidence="1">Uncharacterized protein</fullName>
    </submittedName>
</protein>
<dbReference type="Proteomes" id="UP000095766">
    <property type="component" value="Unassembled WGS sequence"/>
</dbReference>
<dbReference type="EMBL" id="CZAO01000012">
    <property type="protein sequence ID" value="CUP93481.1"/>
    <property type="molecule type" value="Genomic_DNA"/>
</dbReference>
<reference evidence="1 2" key="1">
    <citation type="submission" date="2015-09" db="EMBL/GenBank/DDBJ databases">
        <authorList>
            <consortium name="Pathogen Informatics"/>
        </authorList>
    </citation>
    <scope>NUCLEOTIDE SEQUENCE [LARGE SCALE GENOMIC DNA]</scope>
    <source>
        <strain evidence="1 2">2789STDY5834898</strain>
    </source>
</reference>
<organism evidence="1 2">
    <name type="scientific">Bacteroides uniformis</name>
    <dbReference type="NCBI Taxonomy" id="820"/>
    <lineage>
        <taxon>Bacteria</taxon>
        <taxon>Pseudomonadati</taxon>
        <taxon>Bacteroidota</taxon>
        <taxon>Bacteroidia</taxon>
        <taxon>Bacteroidales</taxon>
        <taxon>Bacteroidaceae</taxon>
        <taxon>Bacteroides</taxon>
    </lineage>
</organism>
<sequence length="195" mass="22621">MKAISELTYQEKIAQVLDYHAFRMERETKLGYLLALRRNDKEQITYFENFGDSVHKIIRNVRTYERGLLFGYTSKERNQHGWIIGMLPIIEEIELETGNCIHIGRSTNGTYAVTVDWCTGSAGGGSHPSVWDDPIPTYKEAVRLGIQRLEKQYENAERYSVSDRGNYNPKVISKLKAKLLKLKRRYTQPQQLSLF</sequence>
<evidence type="ECO:0000313" key="1">
    <source>
        <dbReference type="EMBL" id="CUP93481.1"/>
    </source>
</evidence>
<accession>A0A174SAX6</accession>
<name>A0A174SAX6_BACUN</name>
<gene>
    <name evidence="1" type="ORF">ERS852510_02721</name>
</gene>